<organism evidence="9 10">
    <name type="scientific">Candidatus Sungbacteria bacterium RIFCSPHIGHO2_01_FULL_50_25</name>
    <dbReference type="NCBI Taxonomy" id="1802265"/>
    <lineage>
        <taxon>Bacteria</taxon>
        <taxon>Candidatus Sungiibacteriota</taxon>
    </lineage>
</organism>
<dbReference type="InterPro" id="IPR002583">
    <property type="entry name" value="Ribosomal_bS20"/>
</dbReference>
<keyword evidence="5 7" id="KW-0687">Ribonucleoprotein</keyword>
<evidence type="ECO:0000256" key="5">
    <source>
        <dbReference type="ARBA" id="ARBA00023274"/>
    </source>
</evidence>
<proteinExistence type="inferred from homology"/>
<dbReference type="AlphaFoldDB" id="A0A1G2K8X9"/>
<dbReference type="GO" id="GO:0015935">
    <property type="term" value="C:small ribosomal subunit"/>
    <property type="evidence" value="ECO:0007669"/>
    <property type="project" value="TreeGrafter"/>
</dbReference>
<evidence type="ECO:0000256" key="7">
    <source>
        <dbReference type="HAMAP-Rule" id="MF_00500"/>
    </source>
</evidence>
<comment type="similarity">
    <text evidence="1 7">Belongs to the bacterial ribosomal protein bS20 family.</text>
</comment>
<evidence type="ECO:0000256" key="1">
    <source>
        <dbReference type="ARBA" id="ARBA00007634"/>
    </source>
</evidence>
<reference evidence="9 10" key="1">
    <citation type="journal article" date="2016" name="Nat. Commun.">
        <title>Thousands of microbial genomes shed light on interconnected biogeochemical processes in an aquifer system.</title>
        <authorList>
            <person name="Anantharaman K."/>
            <person name="Brown C.T."/>
            <person name="Hug L.A."/>
            <person name="Sharon I."/>
            <person name="Castelle C.J."/>
            <person name="Probst A.J."/>
            <person name="Thomas B.C."/>
            <person name="Singh A."/>
            <person name="Wilkins M.J."/>
            <person name="Karaoz U."/>
            <person name="Brodie E.L."/>
            <person name="Williams K.H."/>
            <person name="Hubbard S.S."/>
            <person name="Banfield J.F."/>
        </authorList>
    </citation>
    <scope>NUCLEOTIDE SEQUENCE [LARGE SCALE GENOMIC DNA]</scope>
</reference>
<dbReference type="PANTHER" id="PTHR33398:SF1">
    <property type="entry name" value="SMALL RIBOSOMAL SUBUNIT PROTEIN BS20C"/>
    <property type="match status" value="1"/>
</dbReference>
<accession>A0A1G2K8X9</accession>
<dbReference type="NCBIfam" id="TIGR00029">
    <property type="entry name" value="S20"/>
    <property type="match status" value="1"/>
</dbReference>
<dbReference type="GO" id="GO:0005829">
    <property type="term" value="C:cytosol"/>
    <property type="evidence" value="ECO:0007669"/>
    <property type="project" value="TreeGrafter"/>
</dbReference>
<dbReference type="HAMAP" id="MF_00500">
    <property type="entry name" value="Ribosomal_bS20"/>
    <property type="match status" value="1"/>
</dbReference>
<keyword evidence="4 7" id="KW-0689">Ribosomal protein</keyword>
<evidence type="ECO:0000313" key="9">
    <source>
        <dbReference type="EMBL" id="OGZ95877.1"/>
    </source>
</evidence>
<comment type="caution">
    <text evidence="9">The sequence shown here is derived from an EMBL/GenBank/DDBJ whole genome shotgun (WGS) entry which is preliminary data.</text>
</comment>
<evidence type="ECO:0000256" key="8">
    <source>
        <dbReference type="SAM" id="MobiDB-lite"/>
    </source>
</evidence>
<dbReference type="Proteomes" id="UP000178574">
    <property type="component" value="Unassembled WGS sequence"/>
</dbReference>
<keyword evidence="2 7" id="KW-0699">rRNA-binding</keyword>
<dbReference type="GO" id="GO:0003735">
    <property type="term" value="F:structural constituent of ribosome"/>
    <property type="evidence" value="ECO:0007669"/>
    <property type="project" value="InterPro"/>
</dbReference>
<sequence>MPITKSAKKALRQSERRRERNTEKKEAYRMLLRKIEKSVSTGKLDGIDAALSAFYKAIDKAAKTRVIATHKASRFKSRAAKLVSGALKK</sequence>
<dbReference type="SUPFAM" id="SSF46992">
    <property type="entry name" value="Ribosomal protein S20"/>
    <property type="match status" value="1"/>
</dbReference>
<comment type="function">
    <text evidence="7">Binds directly to 16S ribosomal RNA.</text>
</comment>
<protein>
    <recommendedName>
        <fullName evidence="6 7">Small ribosomal subunit protein bS20</fullName>
    </recommendedName>
</protein>
<dbReference type="InterPro" id="IPR036510">
    <property type="entry name" value="Ribosomal_bS20_sf"/>
</dbReference>
<evidence type="ECO:0000256" key="4">
    <source>
        <dbReference type="ARBA" id="ARBA00022980"/>
    </source>
</evidence>
<feature type="region of interest" description="Disordered" evidence="8">
    <location>
        <begin position="1"/>
        <end position="25"/>
    </location>
</feature>
<dbReference type="GO" id="GO:0006412">
    <property type="term" value="P:translation"/>
    <property type="evidence" value="ECO:0007669"/>
    <property type="project" value="UniProtKB-UniRule"/>
</dbReference>
<dbReference type="PANTHER" id="PTHR33398">
    <property type="entry name" value="30S RIBOSOMAL PROTEIN S20"/>
    <property type="match status" value="1"/>
</dbReference>
<name>A0A1G2K8X9_9BACT</name>
<evidence type="ECO:0000256" key="3">
    <source>
        <dbReference type="ARBA" id="ARBA00022884"/>
    </source>
</evidence>
<keyword evidence="3 7" id="KW-0694">RNA-binding</keyword>
<gene>
    <name evidence="7" type="primary">rpsT</name>
    <name evidence="9" type="ORF">A2847_01860</name>
</gene>
<evidence type="ECO:0000256" key="2">
    <source>
        <dbReference type="ARBA" id="ARBA00022730"/>
    </source>
</evidence>
<feature type="compositionally biased region" description="Basic and acidic residues" evidence="8">
    <location>
        <begin position="12"/>
        <end position="25"/>
    </location>
</feature>
<dbReference type="Pfam" id="PF01649">
    <property type="entry name" value="Ribosomal_S20p"/>
    <property type="match status" value="1"/>
</dbReference>
<dbReference type="GO" id="GO:0070181">
    <property type="term" value="F:small ribosomal subunit rRNA binding"/>
    <property type="evidence" value="ECO:0007669"/>
    <property type="project" value="TreeGrafter"/>
</dbReference>
<dbReference type="EMBL" id="MHQD01000026">
    <property type="protein sequence ID" value="OGZ95877.1"/>
    <property type="molecule type" value="Genomic_DNA"/>
</dbReference>
<feature type="compositionally biased region" description="Basic residues" evidence="8">
    <location>
        <begin position="1"/>
        <end position="11"/>
    </location>
</feature>
<evidence type="ECO:0000256" key="6">
    <source>
        <dbReference type="ARBA" id="ARBA00035136"/>
    </source>
</evidence>
<dbReference type="Gene3D" id="1.20.58.110">
    <property type="entry name" value="Ribosomal protein S20"/>
    <property type="match status" value="1"/>
</dbReference>
<evidence type="ECO:0000313" key="10">
    <source>
        <dbReference type="Proteomes" id="UP000178574"/>
    </source>
</evidence>